<protein>
    <recommendedName>
        <fullName evidence="1">YdhG-like domain-containing protein</fullName>
    </recommendedName>
</protein>
<accession>A0A1M4XFR4</accession>
<proteinExistence type="predicted"/>
<dbReference type="Proteomes" id="UP000184406">
    <property type="component" value="Unassembled WGS sequence"/>
</dbReference>
<keyword evidence="3" id="KW-1185">Reference proteome</keyword>
<gene>
    <name evidence="2" type="ORF">SAMN03080594_10255</name>
</gene>
<reference evidence="3" key="1">
    <citation type="submission" date="2016-11" db="EMBL/GenBank/DDBJ databases">
        <authorList>
            <person name="Varghese N."/>
            <person name="Submissions S."/>
        </authorList>
    </citation>
    <scope>NUCLEOTIDE SEQUENCE [LARGE SCALE GENOMIC DNA]</scope>
    <source>
        <strain evidence="3">DSM 17539</strain>
    </source>
</reference>
<name>A0A1M4XFR4_9FLAO</name>
<organism evidence="2 3">
    <name type="scientific">Arenibacter palladensis</name>
    <dbReference type="NCBI Taxonomy" id="237373"/>
    <lineage>
        <taxon>Bacteria</taxon>
        <taxon>Pseudomonadati</taxon>
        <taxon>Bacteroidota</taxon>
        <taxon>Flavobacteriia</taxon>
        <taxon>Flavobacteriales</taxon>
        <taxon>Flavobacteriaceae</taxon>
        <taxon>Arenibacter</taxon>
    </lineage>
</organism>
<evidence type="ECO:0000313" key="2">
    <source>
        <dbReference type="EMBL" id="SHE92156.1"/>
    </source>
</evidence>
<feature type="domain" description="YdhG-like" evidence="1">
    <location>
        <begin position="66"/>
        <end position="167"/>
    </location>
</feature>
<dbReference type="EMBL" id="FQUX01000002">
    <property type="protein sequence ID" value="SHE92156.1"/>
    <property type="molecule type" value="Genomic_DNA"/>
</dbReference>
<dbReference type="SUPFAM" id="SSF159888">
    <property type="entry name" value="YdhG-like"/>
    <property type="match status" value="1"/>
</dbReference>
<dbReference type="InterPro" id="IPR014922">
    <property type="entry name" value="YdhG-like"/>
</dbReference>
<sequence length="178" mass="20544">MGLSYYTQLIIISSKAIMIFKLYCITPFLVNLWNSNVEVMTENKTKANNKSVIAFLDSMEDEEKRKDAYVLMELFKNITHEPAVMWGESIVGFGSYHYKYDSGREGDMCITGFSPRKANFSIYIMSGFSNQQELLKQLGPHKTGKACLYIKRLSDIDMDVLSEMIRSSYLHYKIEHSQ</sequence>
<evidence type="ECO:0000313" key="3">
    <source>
        <dbReference type="Proteomes" id="UP000184406"/>
    </source>
</evidence>
<evidence type="ECO:0000259" key="1">
    <source>
        <dbReference type="Pfam" id="PF08818"/>
    </source>
</evidence>
<dbReference type="AlphaFoldDB" id="A0A1M4XFR4"/>
<dbReference type="Pfam" id="PF08818">
    <property type="entry name" value="DUF1801"/>
    <property type="match status" value="1"/>
</dbReference>